<feature type="transmembrane region" description="Helical" evidence="6">
    <location>
        <begin position="127"/>
        <end position="147"/>
    </location>
</feature>
<feature type="transmembrane region" description="Helical" evidence="6">
    <location>
        <begin position="167"/>
        <end position="189"/>
    </location>
</feature>
<dbReference type="Pfam" id="PF02653">
    <property type="entry name" value="BPD_transp_2"/>
    <property type="match status" value="1"/>
</dbReference>
<comment type="caution">
    <text evidence="7">The sequence shown here is derived from an EMBL/GenBank/DDBJ whole genome shotgun (WGS) entry which is preliminary data.</text>
</comment>
<dbReference type="AlphaFoldDB" id="A0A7V3YKT3"/>
<feature type="transmembrane region" description="Helical" evidence="6">
    <location>
        <begin position="243"/>
        <end position="262"/>
    </location>
</feature>
<protein>
    <submittedName>
        <fullName evidence="7">ABC transporter permease</fullName>
    </submittedName>
</protein>
<feature type="transmembrane region" description="Helical" evidence="6">
    <location>
        <begin position="51"/>
        <end position="69"/>
    </location>
</feature>
<keyword evidence="5 6" id="KW-0472">Membrane</keyword>
<keyword evidence="3 6" id="KW-0812">Transmembrane</keyword>
<organism evidence="7">
    <name type="scientific">Candidatus Caldatribacterium californiense</name>
    <dbReference type="NCBI Taxonomy" id="1454726"/>
    <lineage>
        <taxon>Bacteria</taxon>
        <taxon>Pseudomonadati</taxon>
        <taxon>Atribacterota</taxon>
        <taxon>Atribacteria</taxon>
        <taxon>Atribacterales</taxon>
        <taxon>Candidatus Caldatribacteriaceae</taxon>
        <taxon>Candidatus Caldatribacterium</taxon>
    </lineage>
</organism>
<dbReference type="GO" id="GO:0005886">
    <property type="term" value="C:plasma membrane"/>
    <property type="evidence" value="ECO:0007669"/>
    <property type="project" value="UniProtKB-SubCell"/>
</dbReference>
<evidence type="ECO:0000256" key="3">
    <source>
        <dbReference type="ARBA" id="ARBA00022692"/>
    </source>
</evidence>
<dbReference type="InterPro" id="IPR001851">
    <property type="entry name" value="ABC_transp_permease"/>
</dbReference>
<feature type="transmembrane region" description="Helical" evidence="6">
    <location>
        <begin position="21"/>
        <end position="45"/>
    </location>
</feature>
<evidence type="ECO:0000256" key="2">
    <source>
        <dbReference type="ARBA" id="ARBA00022475"/>
    </source>
</evidence>
<name>A0A7V3YKT3_9BACT</name>
<feature type="transmembrane region" description="Helical" evidence="6">
    <location>
        <begin position="274"/>
        <end position="293"/>
    </location>
</feature>
<proteinExistence type="predicted"/>
<reference evidence="7" key="1">
    <citation type="journal article" date="2020" name="mSystems">
        <title>Genome- and Community-Level Interaction Insights into Carbon Utilization and Element Cycling Functions of Hydrothermarchaeota in Hydrothermal Sediment.</title>
        <authorList>
            <person name="Zhou Z."/>
            <person name="Liu Y."/>
            <person name="Xu W."/>
            <person name="Pan J."/>
            <person name="Luo Z.H."/>
            <person name="Li M."/>
        </authorList>
    </citation>
    <scope>NUCLEOTIDE SEQUENCE [LARGE SCALE GENOMIC DNA]</scope>
    <source>
        <strain evidence="7">SpSt-716</strain>
    </source>
</reference>
<evidence type="ECO:0000256" key="6">
    <source>
        <dbReference type="SAM" id="Phobius"/>
    </source>
</evidence>
<keyword evidence="2" id="KW-1003">Cell membrane</keyword>
<evidence type="ECO:0000313" key="7">
    <source>
        <dbReference type="EMBL" id="HGI74500.1"/>
    </source>
</evidence>
<comment type="subcellular location">
    <subcellularLocation>
        <location evidence="1">Cell membrane</location>
        <topology evidence="1">Multi-pass membrane protein</topology>
    </subcellularLocation>
</comment>
<feature type="transmembrane region" description="Helical" evidence="6">
    <location>
        <begin position="218"/>
        <end position="237"/>
    </location>
</feature>
<feature type="transmembrane region" description="Helical" evidence="6">
    <location>
        <begin position="299"/>
        <end position="318"/>
    </location>
</feature>
<evidence type="ECO:0000256" key="4">
    <source>
        <dbReference type="ARBA" id="ARBA00022989"/>
    </source>
</evidence>
<accession>A0A7V3YKT3</accession>
<dbReference type="PANTHER" id="PTHR32196">
    <property type="entry name" value="ABC TRANSPORTER PERMEASE PROTEIN YPHD-RELATED-RELATED"/>
    <property type="match status" value="1"/>
</dbReference>
<gene>
    <name evidence="7" type="ORF">ENU96_02300</name>
</gene>
<dbReference type="PANTHER" id="PTHR32196:SF72">
    <property type="entry name" value="RIBOSE IMPORT PERMEASE PROTEIN RBSC"/>
    <property type="match status" value="1"/>
</dbReference>
<evidence type="ECO:0000256" key="1">
    <source>
        <dbReference type="ARBA" id="ARBA00004651"/>
    </source>
</evidence>
<evidence type="ECO:0000256" key="5">
    <source>
        <dbReference type="ARBA" id="ARBA00023136"/>
    </source>
</evidence>
<dbReference type="GO" id="GO:0022857">
    <property type="term" value="F:transmembrane transporter activity"/>
    <property type="evidence" value="ECO:0007669"/>
    <property type="project" value="InterPro"/>
</dbReference>
<feature type="transmembrane region" description="Helical" evidence="6">
    <location>
        <begin position="99"/>
        <end position="120"/>
    </location>
</feature>
<sequence length="327" mass="35016">MLNSLALPKKKKKWTDVFVDYGIYTSVVILFFAFGLFFPQAFFSITNIRNILASASVIGIMAIGMTFVILTANIDLSVGSAAYFAVALGVLAVKRAGWHPFLGILIIVATAIGIGAFNGFQISRLKMVPLIATLASLGIFRGLALQFTDAASIYGMPPLISKIGIGYVGSVPIPIIMLFVLYILAYYILEKTRFGTYVYAVGGDRDAAFKAGIHVPNVMLFVYLLHGFFVGMASLILCARMDGVVPALGAGMEFDVITAVILGGTSFSGGVGNIWGTLAGAVIITLINTALTILNVSAFYYDIFKGSVILLAVVLDTFRQRRMGIIT</sequence>
<keyword evidence="4 6" id="KW-1133">Transmembrane helix</keyword>
<dbReference type="CDD" id="cd06579">
    <property type="entry name" value="TM_PBP1_transp_AraH_like"/>
    <property type="match status" value="1"/>
</dbReference>
<dbReference type="EMBL" id="DTEN01000092">
    <property type="protein sequence ID" value="HGI74500.1"/>
    <property type="molecule type" value="Genomic_DNA"/>
</dbReference>